<reference evidence="2" key="1">
    <citation type="submission" date="2016-11" db="UniProtKB">
        <authorList>
            <consortium name="WormBaseParasite"/>
        </authorList>
    </citation>
    <scope>IDENTIFICATION</scope>
</reference>
<accession>A0A1I7RRJ7</accession>
<sequence length="183" mass="19891">MYAEQESTRNAERQSSARVLEAKNREGCTLLPRLRSNALIPRPVAPRFVRRCCSCCPLGFLCASAAPLIWDGAGRGGGAKKAKDCALSLPHTLSAPFSMGAWSAIEGIEWDGCCSVRFHPFSLPRLFLLFIHIRKVGEDGLHHRVDTRKSSQLSALLVSPKSKESIPFPTTGVSPFEGGPDVT</sequence>
<organism evidence="1 2">
    <name type="scientific">Bursaphelenchus xylophilus</name>
    <name type="common">Pinewood nematode worm</name>
    <name type="synonym">Aphelenchoides xylophilus</name>
    <dbReference type="NCBI Taxonomy" id="6326"/>
    <lineage>
        <taxon>Eukaryota</taxon>
        <taxon>Metazoa</taxon>
        <taxon>Ecdysozoa</taxon>
        <taxon>Nematoda</taxon>
        <taxon>Chromadorea</taxon>
        <taxon>Rhabditida</taxon>
        <taxon>Tylenchina</taxon>
        <taxon>Tylenchomorpha</taxon>
        <taxon>Aphelenchoidea</taxon>
        <taxon>Aphelenchoididae</taxon>
        <taxon>Bursaphelenchus</taxon>
    </lineage>
</organism>
<name>A0A1I7RRJ7_BURXY</name>
<evidence type="ECO:0000313" key="1">
    <source>
        <dbReference type="Proteomes" id="UP000095284"/>
    </source>
</evidence>
<dbReference type="AlphaFoldDB" id="A0A1I7RRJ7"/>
<proteinExistence type="predicted"/>
<protein>
    <submittedName>
        <fullName evidence="2">Uncharacterized protein</fullName>
    </submittedName>
</protein>
<evidence type="ECO:0000313" key="2">
    <source>
        <dbReference type="WBParaSite" id="BXY_0334400.1"/>
    </source>
</evidence>
<dbReference type="Proteomes" id="UP000095284">
    <property type="component" value="Unplaced"/>
</dbReference>
<dbReference type="WBParaSite" id="BXY_0334400.1">
    <property type="protein sequence ID" value="BXY_0334400.1"/>
    <property type="gene ID" value="BXY_0334400"/>
</dbReference>